<comment type="caution">
    <text evidence="5">Lacks conserved residue(s) required for the propagation of feature annotation.</text>
</comment>
<dbReference type="Gene3D" id="3.40.50.150">
    <property type="entry name" value="Vaccinia Virus protein VP39"/>
    <property type="match status" value="1"/>
</dbReference>
<dbReference type="NCBIfam" id="TIGR00536">
    <property type="entry name" value="hemK_fam"/>
    <property type="match status" value="1"/>
</dbReference>
<dbReference type="InterPro" id="IPR029063">
    <property type="entry name" value="SAM-dependent_MTases_sf"/>
</dbReference>
<dbReference type="InterPro" id="IPR050320">
    <property type="entry name" value="N5-glutamine_MTase"/>
</dbReference>
<dbReference type="SUPFAM" id="SSF53335">
    <property type="entry name" value="S-adenosyl-L-methionine-dependent methyltransferases"/>
    <property type="match status" value="1"/>
</dbReference>
<dbReference type="InterPro" id="IPR007848">
    <property type="entry name" value="Small_mtfrase_dom"/>
</dbReference>
<feature type="domain" description="Methyltransferase small" evidence="6">
    <location>
        <begin position="97"/>
        <end position="200"/>
    </location>
</feature>
<dbReference type="InterPro" id="IPR004556">
    <property type="entry name" value="HemK-like"/>
</dbReference>
<name>A0A841TBY0_9BACL</name>
<dbReference type="EMBL" id="JACJVN010000021">
    <property type="protein sequence ID" value="MBB6676740.1"/>
    <property type="molecule type" value="Genomic_DNA"/>
</dbReference>
<proteinExistence type="inferred from homology"/>
<evidence type="ECO:0000256" key="3">
    <source>
        <dbReference type="ARBA" id="ARBA00022691"/>
    </source>
</evidence>
<dbReference type="Pfam" id="PF17827">
    <property type="entry name" value="PrmC_N"/>
    <property type="match status" value="1"/>
</dbReference>
<dbReference type="AlphaFoldDB" id="A0A841TBY0"/>
<dbReference type="NCBIfam" id="TIGR03534">
    <property type="entry name" value="RF_mod_PrmC"/>
    <property type="match status" value="1"/>
</dbReference>
<dbReference type="CDD" id="cd02440">
    <property type="entry name" value="AdoMet_MTases"/>
    <property type="match status" value="1"/>
</dbReference>
<feature type="binding site" evidence="5">
    <location>
        <begin position="197"/>
        <end position="200"/>
    </location>
    <ligand>
        <name>substrate</name>
    </ligand>
</feature>
<feature type="binding site" evidence="5">
    <location>
        <begin position="119"/>
        <end position="123"/>
    </location>
    <ligand>
        <name>S-adenosyl-L-methionine</name>
        <dbReference type="ChEBI" id="CHEBI:59789"/>
    </ligand>
</feature>
<keyword evidence="1 5" id="KW-0489">Methyltransferase</keyword>
<reference evidence="8 9" key="1">
    <citation type="submission" date="2020-08" db="EMBL/GenBank/DDBJ databases">
        <title>Cohnella phylogeny.</title>
        <authorList>
            <person name="Dunlap C."/>
        </authorList>
    </citation>
    <scope>NUCLEOTIDE SEQUENCE [LARGE SCALE GENOMIC DNA]</scope>
    <source>
        <strain evidence="8 9">DSM 103658</strain>
    </source>
</reference>
<keyword evidence="3 5" id="KW-0949">S-adenosyl-L-methionine</keyword>
<feature type="domain" description="Release factor glutamine methyltransferase N-terminal" evidence="7">
    <location>
        <begin position="5"/>
        <end position="75"/>
    </location>
</feature>
<comment type="similarity">
    <text evidence="5">Belongs to the protein N5-glutamine methyltransferase family. PrmC subfamily.</text>
</comment>
<sequence length="293" mass="31268">MTIGEAWRAGAAKLREAGVGEEDANAELLLLHALGIGKAELLRDLREPMPAAKLEAWERSLARKAAGEPVQYIMGRQAFYGRWFEVTPDVLIPRPETELLVEAVLAACGGGALTALDVGTGSGAIAVTLAAERPAWRVYASDLSADAIAVARGNARANDADERVTFVRGDLLAPFVGGAGGGQFGEAGLAVDILVSNPPYIPSADLPGLQREVRDHEPRLALDGGPDGLAPYRRMAAQLRGLPRLPRLVAWEVGAGQAEDAAALLREAAEWERIWFVRDYAGIDRHVLAIRSE</sequence>
<comment type="catalytic activity">
    <reaction evidence="4 5">
        <text>L-glutaminyl-[peptide chain release factor] + S-adenosyl-L-methionine = N(5)-methyl-L-glutaminyl-[peptide chain release factor] + S-adenosyl-L-homocysteine + H(+)</text>
        <dbReference type="Rhea" id="RHEA:42896"/>
        <dbReference type="Rhea" id="RHEA-COMP:10271"/>
        <dbReference type="Rhea" id="RHEA-COMP:10272"/>
        <dbReference type="ChEBI" id="CHEBI:15378"/>
        <dbReference type="ChEBI" id="CHEBI:30011"/>
        <dbReference type="ChEBI" id="CHEBI:57856"/>
        <dbReference type="ChEBI" id="CHEBI:59789"/>
        <dbReference type="ChEBI" id="CHEBI:61891"/>
        <dbReference type="EC" id="2.1.1.297"/>
    </reaction>
</comment>
<evidence type="ECO:0000256" key="4">
    <source>
        <dbReference type="ARBA" id="ARBA00048391"/>
    </source>
</evidence>
<comment type="caution">
    <text evidence="8">The sequence shown here is derived from an EMBL/GenBank/DDBJ whole genome shotgun (WGS) entry which is preliminary data.</text>
</comment>
<feature type="binding site" evidence="5">
    <location>
        <position position="142"/>
    </location>
    <ligand>
        <name>S-adenosyl-L-methionine</name>
        <dbReference type="ChEBI" id="CHEBI:59789"/>
    </ligand>
</feature>
<dbReference type="Gene3D" id="1.10.8.10">
    <property type="entry name" value="DNA helicase RuvA subunit, C-terminal domain"/>
    <property type="match status" value="1"/>
</dbReference>
<accession>A0A841TBY0</accession>
<dbReference type="PROSITE" id="PS00092">
    <property type="entry name" value="N6_MTASE"/>
    <property type="match status" value="1"/>
</dbReference>
<dbReference type="HAMAP" id="MF_02126">
    <property type="entry name" value="RF_methyltr_PrmC"/>
    <property type="match status" value="1"/>
</dbReference>
<dbReference type="InterPro" id="IPR019874">
    <property type="entry name" value="RF_methyltr_PrmC"/>
</dbReference>
<protein>
    <recommendedName>
        <fullName evidence="5">Release factor glutamine methyltransferase</fullName>
        <shortName evidence="5">RF MTase</shortName>
        <ecNumber evidence="5">2.1.1.297</ecNumber>
    </recommendedName>
    <alternativeName>
        <fullName evidence="5">N5-glutamine methyltransferase PrmC</fullName>
    </alternativeName>
    <alternativeName>
        <fullName evidence="5">Protein-(glutamine-N5) MTase PrmC</fullName>
    </alternativeName>
    <alternativeName>
        <fullName evidence="5">Protein-glutamine N-methyltransferase PrmC</fullName>
    </alternativeName>
</protein>
<evidence type="ECO:0000313" key="9">
    <source>
        <dbReference type="Proteomes" id="UP000574133"/>
    </source>
</evidence>
<evidence type="ECO:0000256" key="5">
    <source>
        <dbReference type="HAMAP-Rule" id="MF_02126"/>
    </source>
</evidence>
<dbReference type="EC" id="2.1.1.297" evidence="5"/>
<dbReference type="GO" id="GO:0102559">
    <property type="term" value="F:peptide chain release factor N(5)-glutamine methyltransferase activity"/>
    <property type="evidence" value="ECO:0007669"/>
    <property type="project" value="UniProtKB-EC"/>
</dbReference>
<keyword evidence="9" id="KW-1185">Reference proteome</keyword>
<comment type="function">
    <text evidence="5">Methylates the class 1 translation termination release factors RF1/PrfA and RF2/PrfB on the glutamine residue of the universally conserved GGQ motif.</text>
</comment>
<keyword evidence="2 5" id="KW-0808">Transferase</keyword>
<organism evidence="8 9">
    <name type="scientific">Cohnella lubricantis</name>
    <dbReference type="NCBI Taxonomy" id="2163172"/>
    <lineage>
        <taxon>Bacteria</taxon>
        <taxon>Bacillati</taxon>
        <taxon>Bacillota</taxon>
        <taxon>Bacilli</taxon>
        <taxon>Bacillales</taxon>
        <taxon>Paenibacillaceae</taxon>
        <taxon>Cohnella</taxon>
    </lineage>
</organism>
<gene>
    <name evidence="5 8" type="primary">prmC</name>
    <name evidence="8" type="ORF">H4Q31_05280</name>
</gene>
<evidence type="ECO:0000259" key="6">
    <source>
        <dbReference type="Pfam" id="PF05175"/>
    </source>
</evidence>
<dbReference type="RefSeq" id="WP_185178064.1">
    <property type="nucleotide sequence ID" value="NZ_CBCSEP010000003.1"/>
</dbReference>
<evidence type="ECO:0000313" key="8">
    <source>
        <dbReference type="EMBL" id="MBB6676740.1"/>
    </source>
</evidence>
<evidence type="ECO:0000259" key="7">
    <source>
        <dbReference type="Pfam" id="PF17827"/>
    </source>
</evidence>
<dbReference type="Proteomes" id="UP000574133">
    <property type="component" value="Unassembled WGS sequence"/>
</dbReference>
<dbReference type="InterPro" id="IPR002052">
    <property type="entry name" value="DNA_methylase_N6_adenine_CS"/>
</dbReference>
<dbReference type="GO" id="GO:0003676">
    <property type="term" value="F:nucleic acid binding"/>
    <property type="evidence" value="ECO:0007669"/>
    <property type="project" value="InterPro"/>
</dbReference>
<dbReference type="InterPro" id="IPR040758">
    <property type="entry name" value="PrmC_N"/>
</dbReference>
<feature type="binding site" evidence="5">
    <location>
        <position position="197"/>
    </location>
    <ligand>
        <name>S-adenosyl-L-methionine</name>
        <dbReference type="ChEBI" id="CHEBI:59789"/>
    </ligand>
</feature>
<dbReference type="GO" id="GO:0032259">
    <property type="term" value="P:methylation"/>
    <property type="evidence" value="ECO:0007669"/>
    <property type="project" value="UniProtKB-KW"/>
</dbReference>
<evidence type="ECO:0000256" key="2">
    <source>
        <dbReference type="ARBA" id="ARBA00022679"/>
    </source>
</evidence>
<dbReference type="PANTHER" id="PTHR18895:SF74">
    <property type="entry name" value="MTRF1L RELEASE FACTOR GLUTAMINE METHYLTRANSFERASE"/>
    <property type="match status" value="1"/>
</dbReference>
<dbReference type="PANTHER" id="PTHR18895">
    <property type="entry name" value="HEMK METHYLTRANSFERASE"/>
    <property type="match status" value="1"/>
</dbReference>
<dbReference type="Pfam" id="PF05175">
    <property type="entry name" value="MTS"/>
    <property type="match status" value="1"/>
</dbReference>
<evidence type="ECO:0000256" key="1">
    <source>
        <dbReference type="ARBA" id="ARBA00022603"/>
    </source>
</evidence>